<dbReference type="HOGENOM" id="CLU_114601_4_3_9"/>
<dbReference type="PATRIC" id="fig|797515.3.peg.2821"/>
<dbReference type="STRING" id="797515.HMPREF9103_03106"/>
<evidence type="ECO:0000313" key="1">
    <source>
        <dbReference type="EMBL" id="EHL95134.1"/>
    </source>
</evidence>
<accession>G9ZTM1</accession>
<dbReference type="InterPro" id="IPR016155">
    <property type="entry name" value="Mopterin_synth/thiamin_S_b"/>
</dbReference>
<gene>
    <name evidence="1" type="ORF">HMPREF9103_03106</name>
</gene>
<reference evidence="1 2" key="1">
    <citation type="submission" date="2011-09" db="EMBL/GenBank/DDBJ databases">
        <authorList>
            <person name="Weinstock G."/>
            <person name="Sodergren E."/>
            <person name="Clifton S."/>
            <person name="Fulton L."/>
            <person name="Fulton B."/>
            <person name="Courtney L."/>
            <person name="Fronick C."/>
            <person name="Harrison M."/>
            <person name="Strong C."/>
            <person name="Farmer C."/>
            <person name="Delahaunty K."/>
            <person name="Markovic C."/>
            <person name="Hall O."/>
            <person name="Minx P."/>
            <person name="Tomlinson C."/>
            <person name="Mitreva M."/>
            <person name="Hou S."/>
            <person name="Chen J."/>
            <person name="Wollam A."/>
            <person name="Pepin K.H."/>
            <person name="Johnson M."/>
            <person name="Bhonagiri V."/>
            <person name="Zhang X."/>
            <person name="Suruliraj S."/>
            <person name="Warren W."/>
            <person name="Chinwalla A."/>
            <person name="Mardis E.R."/>
            <person name="Wilson R.K."/>
        </authorList>
    </citation>
    <scope>NUCLEOTIDE SEQUENCE [LARGE SCALE GENOMIC DNA]</scope>
    <source>
        <strain evidence="1 2">F0439</strain>
    </source>
</reference>
<sequence>MMEVPIKLFAMLQEQLGPEVVISLPDSVTPSLIKTAMATVYPTAKASIDTARVAINQTFAVENQRYRLTAHDEVAIIPPVSGG</sequence>
<dbReference type="Proteomes" id="UP000004625">
    <property type="component" value="Unassembled WGS sequence"/>
</dbReference>
<dbReference type="eggNOG" id="COG1977">
    <property type="taxonomic scope" value="Bacteria"/>
</dbReference>
<dbReference type="InterPro" id="IPR012675">
    <property type="entry name" value="Beta-grasp_dom_sf"/>
</dbReference>
<dbReference type="EMBL" id="AGEY01000211">
    <property type="protein sequence ID" value="EHL95134.1"/>
    <property type="molecule type" value="Genomic_DNA"/>
</dbReference>
<keyword evidence="2" id="KW-1185">Reference proteome</keyword>
<dbReference type="SUPFAM" id="SSF54285">
    <property type="entry name" value="MoaD/ThiS"/>
    <property type="match status" value="1"/>
</dbReference>
<protein>
    <submittedName>
        <fullName evidence="1">Putative molybdopterin converting factor, subunit 1</fullName>
    </submittedName>
</protein>
<dbReference type="InterPro" id="IPR003749">
    <property type="entry name" value="ThiS/MoaD-like"/>
</dbReference>
<name>G9ZTM1_9LACO</name>
<organism evidence="1 2">
    <name type="scientific">Lentilactobacillus parafarraginis F0439</name>
    <dbReference type="NCBI Taxonomy" id="797515"/>
    <lineage>
        <taxon>Bacteria</taxon>
        <taxon>Bacillati</taxon>
        <taxon>Bacillota</taxon>
        <taxon>Bacilli</taxon>
        <taxon>Lactobacillales</taxon>
        <taxon>Lactobacillaceae</taxon>
        <taxon>Lentilactobacillus</taxon>
    </lineage>
</organism>
<dbReference type="AlphaFoldDB" id="G9ZTM1"/>
<dbReference type="Gene3D" id="3.10.20.30">
    <property type="match status" value="1"/>
</dbReference>
<comment type="caution">
    <text evidence="1">The sequence shown here is derived from an EMBL/GenBank/DDBJ whole genome shotgun (WGS) entry which is preliminary data.</text>
</comment>
<dbReference type="Pfam" id="PF02597">
    <property type="entry name" value="ThiS"/>
    <property type="match status" value="1"/>
</dbReference>
<evidence type="ECO:0000313" key="2">
    <source>
        <dbReference type="Proteomes" id="UP000004625"/>
    </source>
</evidence>
<dbReference type="CDD" id="cd00754">
    <property type="entry name" value="Ubl_MoaD"/>
    <property type="match status" value="1"/>
</dbReference>
<proteinExistence type="predicted"/>